<dbReference type="InterPro" id="IPR001680">
    <property type="entry name" value="WD40_rpt"/>
</dbReference>
<dbReference type="PANTHER" id="PTHR13083:SF3">
    <property type="entry name" value="WD REPEAT-CONTAINING PROTEIN 91"/>
    <property type="match status" value="1"/>
</dbReference>
<comment type="subcellular location">
    <subcellularLocation>
        <location evidence="1">Early endosome membrane</location>
        <topology evidence="1">Peripheral membrane protein</topology>
    </subcellularLocation>
    <subcellularLocation>
        <location evidence="2">Late endosome membrane</location>
    </subcellularLocation>
</comment>
<reference evidence="5 6" key="1">
    <citation type="journal article" date="2021" name="Elife">
        <title>Chloroplast acquisition without the gene transfer in kleptoplastic sea slugs, Plakobranchus ocellatus.</title>
        <authorList>
            <person name="Maeda T."/>
            <person name="Takahashi S."/>
            <person name="Yoshida T."/>
            <person name="Shimamura S."/>
            <person name="Takaki Y."/>
            <person name="Nagai Y."/>
            <person name="Toyoda A."/>
            <person name="Suzuki Y."/>
            <person name="Arimoto A."/>
            <person name="Ishii H."/>
            <person name="Satoh N."/>
            <person name="Nishiyama T."/>
            <person name="Hasebe M."/>
            <person name="Maruyama T."/>
            <person name="Minagawa J."/>
            <person name="Obokata J."/>
            <person name="Shigenobu S."/>
        </authorList>
    </citation>
    <scope>NUCLEOTIDE SEQUENCE [LARGE SCALE GENOMIC DNA]</scope>
</reference>
<accession>A0AAV4E139</accession>
<dbReference type="GO" id="GO:0141039">
    <property type="term" value="F:phosphatidylinositol 3-kinase inhibitor activity"/>
    <property type="evidence" value="ECO:0007669"/>
    <property type="project" value="InterPro"/>
</dbReference>
<dbReference type="GO" id="GO:0031902">
    <property type="term" value="C:late endosome membrane"/>
    <property type="evidence" value="ECO:0007669"/>
    <property type="project" value="UniProtKB-SubCell"/>
</dbReference>
<comment type="caution">
    <text evidence="5">The sequence shown here is derived from an EMBL/GenBank/DDBJ whole genome shotgun (WGS) entry which is preliminary data.</text>
</comment>
<evidence type="ECO:0000256" key="2">
    <source>
        <dbReference type="ARBA" id="ARBA00004414"/>
    </source>
</evidence>
<dbReference type="SUPFAM" id="SSF50978">
    <property type="entry name" value="WD40 repeat-like"/>
    <property type="match status" value="1"/>
</dbReference>
<gene>
    <name evidence="5" type="ORF">PoB_007671900</name>
</gene>
<evidence type="ECO:0000256" key="1">
    <source>
        <dbReference type="ARBA" id="ARBA00004220"/>
    </source>
</evidence>
<dbReference type="Pfam" id="PF00400">
    <property type="entry name" value="WD40"/>
    <property type="match status" value="1"/>
</dbReference>
<evidence type="ECO:0000313" key="6">
    <source>
        <dbReference type="Proteomes" id="UP000735302"/>
    </source>
</evidence>
<dbReference type="InterPro" id="IPR036322">
    <property type="entry name" value="WD40_repeat_dom_sf"/>
</dbReference>
<dbReference type="Proteomes" id="UP000735302">
    <property type="component" value="Unassembled WGS sequence"/>
</dbReference>
<dbReference type="Gene3D" id="2.130.10.10">
    <property type="entry name" value="YVTN repeat-like/Quinoprotein amine dehydrogenase"/>
    <property type="match status" value="1"/>
</dbReference>
<dbReference type="EMBL" id="BLXT01008590">
    <property type="protein sequence ID" value="GFO50214.1"/>
    <property type="molecule type" value="Genomic_DNA"/>
</dbReference>
<name>A0AAV4E139_9GAST</name>
<dbReference type="PANTHER" id="PTHR13083">
    <property type="entry name" value="WD REPEAT-CONTAINING PROTEIN 91"/>
    <property type="match status" value="1"/>
</dbReference>
<dbReference type="GO" id="GO:0051898">
    <property type="term" value="P:negative regulation of phosphatidylinositol 3-kinase/protein kinase B signal transduction"/>
    <property type="evidence" value="ECO:0007669"/>
    <property type="project" value="InterPro"/>
</dbReference>
<proteinExistence type="predicted"/>
<dbReference type="InterPro" id="IPR015943">
    <property type="entry name" value="WD40/YVTN_repeat-like_dom_sf"/>
</dbReference>
<dbReference type="InterPro" id="IPR039724">
    <property type="entry name" value="WDR91"/>
</dbReference>
<sequence>MCEWSLAKLGQPLMAVNTNRPEIPKTYNGSPRTRLFALDMMNQYLLTGNGNHGVVYQMVNSSPPVKVMNLKSHTSPVVAVDWSPSSATRVCLTGSSDGKIKILTLLEVENLGKTASS</sequence>
<evidence type="ECO:0000256" key="4">
    <source>
        <dbReference type="PROSITE-ProRule" id="PRU00221"/>
    </source>
</evidence>
<dbReference type="SMART" id="SM00320">
    <property type="entry name" value="WD40"/>
    <property type="match status" value="1"/>
</dbReference>
<protein>
    <recommendedName>
        <fullName evidence="3">WD repeat-containing protein 91</fullName>
    </recommendedName>
</protein>
<dbReference type="PROSITE" id="PS50082">
    <property type="entry name" value="WD_REPEATS_2"/>
    <property type="match status" value="1"/>
</dbReference>
<keyword evidence="4" id="KW-0853">WD repeat</keyword>
<organism evidence="5 6">
    <name type="scientific">Plakobranchus ocellatus</name>
    <dbReference type="NCBI Taxonomy" id="259542"/>
    <lineage>
        <taxon>Eukaryota</taxon>
        <taxon>Metazoa</taxon>
        <taxon>Spiralia</taxon>
        <taxon>Lophotrochozoa</taxon>
        <taxon>Mollusca</taxon>
        <taxon>Gastropoda</taxon>
        <taxon>Heterobranchia</taxon>
        <taxon>Euthyneura</taxon>
        <taxon>Panpulmonata</taxon>
        <taxon>Sacoglossa</taxon>
        <taxon>Placobranchoidea</taxon>
        <taxon>Plakobranchidae</taxon>
        <taxon>Plakobranchus</taxon>
    </lineage>
</organism>
<keyword evidence="6" id="KW-1185">Reference proteome</keyword>
<evidence type="ECO:0000256" key="3">
    <source>
        <dbReference type="ARBA" id="ARBA00021116"/>
    </source>
</evidence>
<dbReference type="GO" id="GO:0031901">
    <property type="term" value="C:early endosome membrane"/>
    <property type="evidence" value="ECO:0007669"/>
    <property type="project" value="UniProtKB-SubCell"/>
</dbReference>
<dbReference type="GO" id="GO:0045022">
    <property type="term" value="P:early endosome to late endosome transport"/>
    <property type="evidence" value="ECO:0007669"/>
    <property type="project" value="InterPro"/>
</dbReference>
<evidence type="ECO:0000313" key="5">
    <source>
        <dbReference type="EMBL" id="GFO50214.1"/>
    </source>
</evidence>
<dbReference type="AlphaFoldDB" id="A0AAV4E139"/>
<feature type="repeat" description="WD" evidence="4">
    <location>
        <begin position="70"/>
        <end position="102"/>
    </location>
</feature>